<keyword evidence="2" id="KW-0255">Endonuclease</keyword>
<evidence type="ECO:0000259" key="1">
    <source>
        <dbReference type="Pfam" id="PF24308"/>
    </source>
</evidence>
<dbReference type="GO" id="GO:0006298">
    <property type="term" value="P:mismatch repair"/>
    <property type="evidence" value="ECO:0007669"/>
    <property type="project" value="InterPro"/>
</dbReference>
<organism evidence="2">
    <name type="scientific">Phage sp. ctL4h4</name>
    <dbReference type="NCBI Taxonomy" id="2828005"/>
    <lineage>
        <taxon>Viruses</taxon>
    </lineage>
</organism>
<dbReference type="InterPro" id="IPR055910">
    <property type="entry name" value="DUF7487"/>
</dbReference>
<evidence type="ECO:0000313" key="2">
    <source>
        <dbReference type="EMBL" id="DAF62034.1"/>
    </source>
</evidence>
<accession>A0A8S5TGY9</accession>
<protein>
    <submittedName>
        <fullName evidence="2">Endonuclease-like protein</fullName>
    </submittedName>
</protein>
<sequence>MKEDDVLKNIKKFSNPNFVKKNYPEDYELIMKCNGSKFGERLYNYIHPNKVHNCVVCGKPTTFNSIERGYRRCCSSKCSANDPIRKAKVKATCLKKYGAENPLQVEEIQLKSKATCLKKYGTEYAVASDAVRQKAKQTNLKRYGTESSFASDIVKQKIKQTNLKRYGVENSGGAPIARQKAMETCLKRYGDKNYNNRKKSNDTYLSTLQITKPFVLKYTEDMEWVCKCPHPECNKCEEKQYIIPSGIYYDRNKYNRETCTILHPINDNESWPEKEIREYVVSLGFECEKNTNILNGKELDIYIPEKKIAIEFNGCYWHSSKHKTPSYHYDKWKTCFDAGIQLITIWEDWWVNDKEKCKNLIRSKLGIYKERLYARKCIVKEIPVKDSKDFCNKFHIQGASPVSIHIGLFYGEELVSVMTFAKQRQGIGNEKIKPWELVRYCSGTNHVIGGAGKLFKYFIRKYNPEKIVSYSSNDISLGGVYKALGFQFKRQNKSSYWYIGYDMKRYHRYSFNKFHLKKMGYDTEHLTEAQIMSELPYLKIYDSGTTTWEWKSLI</sequence>
<dbReference type="GO" id="GO:0016787">
    <property type="term" value="F:hydrolase activity"/>
    <property type="evidence" value="ECO:0007669"/>
    <property type="project" value="UniProtKB-KW"/>
</dbReference>
<feature type="domain" description="DUF7487" evidence="1">
    <location>
        <begin position="111"/>
        <end position="338"/>
    </location>
</feature>
<proteinExistence type="predicted"/>
<name>A0A8S5TGY9_9VIRU</name>
<dbReference type="EMBL" id="BK032819">
    <property type="protein sequence ID" value="DAF62034.1"/>
    <property type="molecule type" value="Genomic_DNA"/>
</dbReference>
<dbReference type="Gene3D" id="3.40.960.10">
    <property type="entry name" value="VSR Endonuclease"/>
    <property type="match status" value="1"/>
</dbReference>
<dbReference type="SUPFAM" id="SSF52980">
    <property type="entry name" value="Restriction endonuclease-like"/>
    <property type="match status" value="1"/>
</dbReference>
<dbReference type="Pfam" id="PF24308">
    <property type="entry name" value="DUF7487"/>
    <property type="match status" value="1"/>
</dbReference>
<reference evidence="2" key="1">
    <citation type="journal article" date="2021" name="Proc. Natl. Acad. Sci. U.S.A.">
        <title>A Catalog of Tens of Thousands of Viruses from Human Metagenomes Reveals Hidden Associations with Chronic Diseases.</title>
        <authorList>
            <person name="Tisza M.J."/>
            <person name="Buck C.B."/>
        </authorList>
    </citation>
    <scope>NUCLEOTIDE SEQUENCE</scope>
    <source>
        <strain evidence="2">CtL4h4</strain>
    </source>
</reference>
<dbReference type="GO" id="GO:0004519">
    <property type="term" value="F:endonuclease activity"/>
    <property type="evidence" value="ECO:0007669"/>
    <property type="project" value="UniProtKB-KW"/>
</dbReference>
<keyword evidence="2" id="KW-0378">Hydrolase</keyword>
<keyword evidence="2" id="KW-0540">Nuclease</keyword>
<dbReference type="CDD" id="cd22328">
    <property type="entry name" value="Hef-like"/>
    <property type="match status" value="1"/>
</dbReference>
<dbReference type="InterPro" id="IPR011335">
    <property type="entry name" value="Restrct_endonuc-II-like"/>
</dbReference>